<dbReference type="SUPFAM" id="SSF47413">
    <property type="entry name" value="lambda repressor-like DNA-binding domains"/>
    <property type="match status" value="1"/>
</dbReference>
<keyword evidence="3" id="KW-0804">Transcription</keyword>
<gene>
    <name evidence="6" type="ORF">JF625_10555</name>
</gene>
<dbReference type="Pfam" id="PF13377">
    <property type="entry name" value="Peripla_BP_3"/>
    <property type="match status" value="1"/>
</dbReference>
<dbReference type="Pfam" id="PF00356">
    <property type="entry name" value="LacI"/>
    <property type="match status" value="1"/>
</dbReference>
<evidence type="ECO:0000256" key="3">
    <source>
        <dbReference type="ARBA" id="ARBA00023163"/>
    </source>
</evidence>
<evidence type="ECO:0000256" key="2">
    <source>
        <dbReference type="ARBA" id="ARBA00023125"/>
    </source>
</evidence>
<dbReference type="InterPro" id="IPR046335">
    <property type="entry name" value="LacI/GalR-like_sensor"/>
</dbReference>
<evidence type="ECO:0000256" key="1">
    <source>
        <dbReference type="ARBA" id="ARBA00023015"/>
    </source>
</evidence>
<dbReference type="GO" id="GO:0003700">
    <property type="term" value="F:DNA-binding transcription factor activity"/>
    <property type="evidence" value="ECO:0007669"/>
    <property type="project" value="TreeGrafter"/>
</dbReference>
<dbReference type="InterPro" id="IPR001387">
    <property type="entry name" value="Cro/C1-type_HTH"/>
</dbReference>
<dbReference type="PROSITE" id="PS50932">
    <property type="entry name" value="HTH_LACI_2"/>
    <property type="match status" value="1"/>
</dbReference>
<feature type="domain" description="HTH lacI-type" evidence="4">
    <location>
        <begin position="2"/>
        <end position="56"/>
    </location>
</feature>
<keyword evidence="2 6" id="KW-0238">DNA-binding</keyword>
<dbReference type="InterPro" id="IPR010982">
    <property type="entry name" value="Lambda_DNA-bd_dom_sf"/>
</dbReference>
<dbReference type="PROSITE" id="PS00356">
    <property type="entry name" value="HTH_LACI_1"/>
    <property type="match status" value="1"/>
</dbReference>
<feature type="domain" description="HTH cro/C1-type" evidence="5">
    <location>
        <begin position="3"/>
        <end position="50"/>
    </location>
</feature>
<protein>
    <submittedName>
        <fullName evidence="6">LacI family DNA-binding transcriptional regulator</fullName>
    </submittedName>
</protein>
<evidence type="ECO:0000313" key="7">
    <source>
        <dbReference type="Proteomes" id="UP000700706"/>
    </source>
</evidence>
<dbReference type="PROSITE" id="PS50943">
    <property type="entry name" value="HTH_CROC1"/>
    <property type="match status" value="1"/>
</dbReference>
<evidence type="ECO:0000313" key="6">
    <source>
        <dbReference type="EMBL" id="MBW8725582.1"/>
    </source>
</evidence>
<dbReference type="Gene3D" id="1.10.260.40">
    <property type="entry name" value="lambda repressor-like DNA-binding domains"/>
    <property type="match status" value="1"/>
</dbReference>
<dbReference type="PRINTS" id="PR00036">
    <property type="entry name" value="HTHLACI"/>
</dbReference>
<dbReference type="PANTHER" id="PTHR30146:SF153">
    <property type="entry name" value="LACTOSE OPERON REPRESSOR"/>
    <property type="match status" value="1"/>
</dbReference>
<dbReference type="PANTHER" id="PTHR30146">
    <property type="entry name" value="LACI-RELATED TRANSCRIPTIONAL REPRESSOR"/>
    <property type="match status" value="1"/>
</dbReference>
<dbReference type="SUPFAM" id="SSF53822">
    <property type="entry name" value="Periplasmic binding protein-like I"/>
    <property type="match status" value="1"/>
</dbReference>
<dbReference type="InterPro" id="IPR028082">
    <property type="entry name" value="Peripla_BP_I"/>
</dbReference>
<reference evidence="6" key="1">
    <citation type="submission" date="2020-06" db="EMBL/GenBank/DDBJ databases">
        <title>Stable isotope informed genome-resolved metagenomics uncovers potential trophic interactions in rhizosphere soil.</title>
        <authorList>
            <person name="Starr E.P."/>
            <person name="Shi S."/>
            <person name="Blazewicz S.J."/>
            <person name="Koch B.J."/>
            <person name="Probst A.J."/>
            <person name="Hungate B.A."/>
            <person name="Pett-Ridge J."/>
            <person name="Firestone M.K."/>
            <person name="Banfield J.F."/>
        </authorList>
    </citation>
    <scope>NUCLEOTIDE SEQUENCE</scope>
    <source>
        <strain evidence="6">YM_69_17</strain>
    </source>
</reference>
<dbReference type="Proteomes" id="UP000700706">
    <property type="component" value="Unassembled WGS sequence"/>
</dbReference>
<dbReference type="CDD" id="cd06267">
    <property type="entry name" value="PBP1_LacI_sugar_binding-like"/>
    <property type="match status" value="1"/>
</dbReference>
<dbReference type="EMBL" id="JAEKLZ010000177">
    <property type="protein sequence ID" value="MBW8725582.1"/>
    <property type="molecule type" value="Genomic_DNA"/>
</dbReference>
<keyword evidence="1" id="KW-0805">Transcription regulation</keyword>
<name>A0A952FJC9_9PROT</name>
<dbReference type="GO" id="GO:0000976">
    <property type="term" value="F:transcription cis-regulatory region binding"/>
    <property type="evidence" value="ECO:0007669"/>
    <property type="project" value="TreeGrafter"/>
</dbReference>
<organism evidence="6 7">
    <name type="scientific">Inquilinus limosus</name>
    <dbReference type="NCBI Taxonomy" id="171674"/>
    <lineage>
        <taxon>Bacteria</taxon>
        <taxon>Pseudomonadati</taxon>
        <taxon>Pseudomonadota</taxon>
        <taxon>Alphaproteobacteria</taxon>
        <taxon>Rhodospirillales</taxon>
        <taxon>Rhodospirillaceae</taxon>
        <taxon>Inquilinus</taxon>
    </lineage>
</organism>
<accession>A0A952FJC9</accession>
<proteinExistence type="predicted"/>
<evidence type="ECO:0000259" key="5">
    <source>
        <dbReference type="PROSITE" id="PS50943"/>
    </source>
</evidence>
<sequence length="338" mass="35876">MATIRDVAREAGVSPATVSRYLNGNIELPADTAGRIDAASKRLDYRPNLLAKRLSLGSSETIGLVTPEIANPFFAALAAAAEAEARREGFSILLSSTGGDLEMEAASIDRLAARHVDGLLVLTNRVDDGRLRDLIDGRTDVVLLDEDVPGARVTRIFVENEAGAYDATRHLIAAGHRRIAHIGGPEQLLSSRERFAGFARAMAGAGLAVADGMVRFGAYEREFGRDATRAILAEGRPTAVFTGSDYIAIGVLQELAARGLSVPGDLSLASFDDMPFADLLSPPITTVRQPIEALGRLGIRTLLAQIRGEEAPPIQRLPTELVIRRSVGPPPGKANTAG</sequence>
<dbReference type="InterPro" id="IPR000843">
    <property type="entry name" value="HTH_LacI"/>
</dbReference>
<comment type="caution">
    <text evidence="6">The sequence shown here is derived from an EMBL/GenBank/DDBJ whole genome shotgun (WGS) entry which is preliminary data.</text>
</comment>
<dbReference type="SMART" id="SM00354">
    <property type="entry name" value="HTH_LACI"/>
    <property type="match status" value="1"/>
</dbReference>
<dbReference type="CDD" id="cd01392">
    <property type="entry name" value="HTH_LacI"/>
    <property type="match status" value="1"/>
</dbReference>
<evidence type="ECO:0000259" key="4">
    <source>
        <dbReference type="PROSITE" id="PS50932"/>
    </source>
</evidence>
<dbReference type="Gene3D" id="3.40.50.2300">
    <property type="match status" value="2"/>
</dbReference>
<dbReference type="AlphaFoldDB" id="A0A952FJC9"/>